<accession>A0A853C7B3</accession>
<sequence>MKPAPIRPRRLAVVVVLVALTTALGAAKVPAVAADAADPDVPALPGLPALPTVPGLPIPSLPTDLLVPRFQGAPVPAQPLEHPGIPRNPHLAPNGASGMHNDAYSSDAYAVSGPLGNRLRVTSASYGVRECATIAFDSQGRIVGLCGGLEGFVMMVIDPVSLEPIDQLQISSRNLLSGANPLSDICGGTYFFLDDADRAVVTTTDRSLAEVQVAADGSLARVTDHDLSAVVPEDDCLVATMPDWDGRVWWVSQDGRVGTVDRGTGEVAVHQLPAGEGIFNSISGDETGGIYVVTTHALYRLDADEAGTPEVTWRQAYDRGTRLKPGMLSQGSGTTPTLIGDRWVVIADNADPRTRVVVYDRTREGGGAELCSVPVLPDNAGTTENSLVAAGNSVIIENNYGYAGPQSTLLGRTTIPGIARVMIGPGGCHLAWTNPSVAPTSVPKASLGNGLVYAYTKPPRTGLLDVVDPWYVTAIDIRTGRTAWSVLTGTGIQWNNHYSSISLGPDGTLYVATLAGLVRIADGG</sequence>
<gene>
    <name evidence="3" type="ORF">HNR19_003729</name>
</gene>
<proteinExistence type="predicted"/>
<name>A0A853C7B3_9ACTN</name>
<dbReference type="RefSeq" id="WP_179669326.1">
    <property type="nucleotide sequence ID" value="NZ_JACCFP010000001.1"/>
</dbReference>
<protein>
    <submittedName>
        <fullName evidence="3">Uncharacterized protein</fullName>
    </submittedName>
</protein>
<keyword evidence="4" id="KW-1185">Reference proteome</keyword>
<dbReference type="Proteomes" id="UP000530424">
    <property type="component" value="Unassembled WGS sequence"/>
</dbReference>
<dbReference type="AlphaFoldDB" id="A0A853C7B3"/>
<evidence type="ECO:0000313" key="4">
    <source>
        <dbReference type="Proteomes" id="UP000530424"/>
    </source>
</evidence>
<evidence type="ECO:0000256" key="2">
    <source>
        <dbReference type="SAM" id="SignalP"/>
    </source>
</evidence>
<evidence type="ECO:0000313" key="3">
    <source>
        <dbReference type="EMBL" id="NYJ03031.1"/>
    </source>
</evidence>
<feature type="chain" id="PRO_5032438193" evidence="2">
    <location>
        <begin position="34"/>
        <end position="524"/>
    </location>
</feature>
<dbReference type="EMBL" id="JACCFP010000001">
    <property type="protein sequence ID" value="NYJ03031.1"/>
    <property type="molecule type" value="Genomic_DNA"/>
</dbReference>
<dbReference type="InterPro" id="IPR011047">
    <property type="entry name" value="Quinoprotein_ADH-like_sf"/>
</dbReference>
<feature type="signal peptide" evidence="2">
    <location>
        <begin position="1"/>
        <end position="33"/>
    </location>
</feature>
<feature type="region of interest" description="Disordered" evidence="1">
    <location>
        <begin position="77"/>
        <end position="98"/>
    </location>
</feature>
<dbReference type="SUPFAM" id="SSF50998">
    <property type="entry name" value="Quinoprotein alcohol dehydrogenase-like"/>
    <property type="match status" value="1"/>
</dbReference>
<comment type="caution">
    <text evidence="3">The sequence shown here is derived from an EMBL/GenBank/DDBJ whole genome shotgun (WGS) entry which is preliminary data.</text>
</comment>
<evidence type="ECO:0000256" key="1">
    <source>
        <dbReference type="SAM" id="MobiDB-lite"/>
    </source>
</evidence>
<organism evidence="3 4">
    <name type="scientific">Nocardioides thalensis</name>
    <dbReference type="NCBI Taxonomy" id="1914755"/>
    <lineage>
        <taxon>Bacteria</taxon>
        <taxon>Bacillati</taxon>
        <taxon>Actinomycetota</taxon>
        <taxon>Actinomycetes</taxon>
        <taxon>Propionibacteriales</taxon>
        <taxon>Nocardioidaceae</taxon>
        <taxon>Nocardioides</taxon>
    </lineage>
</organism>
<reference evidence="3 4" key="1">
    <citation type="submission" date="2020-07" db="EMBL/GenBank/DDBJ databases">
        <title>Sequencing the genomes of 1000 actinobacteria strains.</title>
        <authorList>
            <person name="Klenk H.-P."/>
        </authorList>
    </citation>
    <scope>NUCLEOTIDE SEQUENCE [LARGE SCALE GENOMIC DNA]</scope>
    <source>
        <strain evidence="3 4">DSM 103833</strain>
    </source>
</reference>
<keyword evidence="2" id="KW-0732">Signal</keyword>